<evidence type="ECO:0000256" key="4">
    <source>
        <dbReference type="ARBA" id="ARBA00023306"/>
    </source>
</evidence>
<feature type="domain" description="Cell-division protein ZapC C-terminal" evidence="7">
    <location>
        <begin position="92"/>
        <end position="173"/>
    </location>
</feature>
<evidence type="ECO:0000256" key="2">
    <source>
        <dbReference type="ARBA" id="ARBA00022618"/>
    </source>
</evidence>
<comment type="function">
    <text evidence="5 6">Contributes to the efficiency of the cell division process by stabilizing the polymeric form of the cell division protein FtsZ. Acts by promoting interactions between FtsZ protofilaments and suppressing the GTPase activity of FtsZ.</text>
</comment>
<dbReference type="InterPro" id="IPR048372">
    <property type="entry name" value="ZapC_C"/>
</dbReference>
<dbReference type="RefSeq" id="WP_045958889.1">
    <property type="nucleotide sequence ID" value="NZ_FO704551.1"/>
</dbReference>
<accession>A0A068R475</accession>
<organism evidence="9 10">
    <name type="scientific">Xenorhabdus poinarii G6</name>
    <dbReference type="NCBI Taxonomy" id="1354304"/>
    <lineage>
        <taxon>Bacteria</taxon>
        <taxon>Pseudomonadati</taxon>
        <taxon>Pseudomonadota</taxon>
        <taxon>Gammaproteobacteria</taxon>
        <taxon>Enterobacterales</taxon>
        <taxon>Morganellaceae</taxon>
        <taxon>Xenorhabdus</taxon>
    </lineage>
</organism>
<proteinExistence type="inferred from homology"/>
<evidence type="ECO:0000259" key="7">
    <source>
        <dbReference type="Pfam" id="PF07126"/>
    </source>
</evidence>
<dbReference type="STRING" id="1354304.XPG1_2159"/>
<dbReference type="InterPro" id="IPR009809">
    <property type="entry name" value="ZapC"/>
</dbReference>
<dbReference type="AlphaFoldDB" id="A0A068R475"/>
<comment type="subcellular location">
    <subcellularLocation>
        <location evidence="5 6">Cytoplasm</location>
    </subcellularLocation>
</comment>
<dbReference type="KEGG" id="xpo:XPG1_2159"/>
<keyword evidence="2 5" id="KW-0132">Cell division</keyword>
<reference evidence="9 10" key="1">
    <citation type="submission" date="2013-07" db="EMBL/GenBank/DDBJ databases">
        <authorList>
            <person name="Genoscope - CEA"/>
        </authorList>
    </citation>
    <scope>NUCLEOTIDE SEQUENCE [LARGE SCALE GENOMIC DNA]</scope>
    <source>
        <strain evidence="9 10">G6</strain>
    </source>
</reference>
<sequence length="185" mass="21028">MKIRPDDQWRWYFDPEHNRVMLDLANGMVFRSRFSAKMLTDYAMTLEAVSFSVDDAALFYTFEENARFIPLAPAFKAELALNAVVALRFMKPQMPKSWYFSPFSLIAKPELGQIVQLQLQADAAAAAALFMAVDVGDNASLCLLAQQKLALNDRVMHFCDPIKVMNDRMALYTKPVQSSLYDRAI</sequence>
<gene>
    <name evidence="5" type="primary">zapC</name>
    <name evidence="9" type="ORF">XPG1_2159</name>
</gene>
<evidence type="ECO:0000256" key="6">
    <source>
        <dbReference type="PIRNR" id="PIRNR010252"/>
    </source>
</evidence>
<comment type="similarity">
    <text evidence="5 6">Belongs to the ZapC family.</text>
</comment>
<dbReference type="OrthoDB" id="5765005at2"/>
<dbReference type="GO" id="GO:0005737">
    <property type="term" value="C:cytoplasm"/>
    <property type="evidence" value="ECO:0007669"/>
    <property type="project" value="UniProtKB-SubCell"/>
</dbReference>
<dbReference type="HOGENOM" id="CLU_128248_0_0_6"/>
<dbReference type="Proteomes" id="UP000032735">
    <property type="component" value="Chromosome"/>
</dbReference>
<dbReference type="InterPro" id="IPR048373">
    <property type="entry name" value="ZapC_N"/>
</dbReference>
<keyword evidence="4 5" id="KW-0131">Cell cycle</keyword>
<evidence type="ECO:0000313" key="9">
    <source>
        <dbReference type="EMBL" id="CDG21814.1"/>
    </source>
</evidence>
<dbReference type="EMBL" id="FO704551">
    <property type="protein sequence ID" value="CDG21814.1"/>
    <property type="molecule type" value="Genomic_DNA"/>
</dbReference>
<dbReference type="GO" id="GO:0000917">
    <property type="term" value="P:division septum assembly"/>
    <property type="evidence" value="ECO:0007669"/>
    <property type="project" value="UniProtKB-KW"/>
</dbReference>
<protein>
    <recommendedName>
        <fullName evidence="5 6">Cell division protein ZapC</fullName>
    </recommendedName>
</protein>
<evidence type="ECO:0000256" key="1">
    <source>
        <dbReference type="ARBA" id="ARBA00022490"/>
    </source>
</evidence>
<evidence type="ECO:0000259" key="8">
    <source>
        <dbReference type="Pfam" id="PF21083"/>
    </source>
</evidence>
<dbReference type="PIRSF" id="PIRSF010252">
    <property type="entry name" value="ZapC"/>
    <property type="match status" value="1"/>
</dbReference>
<dbReference type="HAMAP" id="MF_00906">
    <property type="entry name" value="ZapC"/>
    <property type="match status" value="1"/>
</dbReference>
<evidence type="ECO:0000313" key="10">
    <source>
        <dbReference type="Proteomes" id="UP000032735"/>
    </source>
</evidence>
<dbReference type="Pfam" id="PF21083">
    <property type="entry name" value="ZapC_N"/>
    <property type="match status" value="1"/>
</dbReference>
<dbReference type="GO" id="GO:0043093">
    <property type="term" value="P:FtsZ-dependent cytokinesis"/>
    <property type="evidence" value="ECO:0007669"/>
    <property type="project" value="UniProtKB-UniRule"/>
</dbReference>
<comment type="subunit">
    <text evidence="5">Interacts directly with FtsZ.</text>
</comment>
<keyword evidence="3 5" id="KW-0717">Septation</keyword>
<name>A0A068R475_9GAMM</name>
<evidence type="ECO:0000256" key="3">
    <source>
        <dbReference type="ARBA" id="ARBA00023210"/>
    </source>
</evidence>
<dbReference type="Pfam" id="PF07126">
    <property type="entry name" value="ZapC_C"/>
    <property type="match status" value="1"/>
</dbReference>
<feature type="domain" description="Cell-division protein ZapC N-terminal" evidence="8">
    <location>
        <begin position="3"/>
        <end position="91"/>
    </location>
</feature>
<keyword evidence="1 5" id="KW-0963">Cytoplasm</keyword>
<evidence type="ECO:0000256" key="5">
    <source>
        <dbReference type="HAMAP-Rule" id="MF_00906"/>
    </source>
</evidence>
<keyword evidence="10" id="KW-1185">Reference proteome</keyword>